<dbReference type="RefSeq" id="WP_009947856.1">
    <property type="nucleotide sequence ID" value="NZ_BAAAGS010000006.1"/>
</dbReference>
<feature type="transmembrane region" description="Helical" evidence="1">
    <location>
        <begin position="62"/>
        <end position="81"/>
    </location>
</feature>
<dbReference type="InterPro" id="IPR033458">
    <property type="entry name" value="DUF5134"/>
</dbReference>
<feature type="transmembrane region" description="Helical" evidence="1">
    <location>
        <begin position="6"/>
        <end position="28"/>
    </location>
</feature>
<comment type="caution">
    <text evidence="2">The sequence shown here is derived from an EMBL/GenBank/DDBJ whole genome shotgun (WGS) entry which is preliminary data.</text>
</comment>
<proteinExistence type="predicted"/>
<keyword evidence="1" id="KW-1133">Transmembrane helix</keyword>
<dbReference type="Pfam" id="PF17197">
    <property type="entry name" value="DUF5134"/>
    <property type="match status" value="1"/>
</dbReference>
<keyword evidence="1" id="KW-0472">Membrane</keyword>
<accession>A0ABN1CCZ3</accession>
<evidence type="ECO:0000313" key="2">
    <source>
        <dbReference type="EMBL" id="GAA0515989.1"/>
    </source>
</evidence>
<evidence type="ECO:0000313" key="3">
    <source>
        <dbReference type="Proteomes" id="UP001500729"/>
    </source>
</evidence>
<dbReference type="EMBL" id="BAAAGS010000006">
    <property type="protein sequence ID" value="GAA0515989.1"/>
    <property type="molecule type" value="Genomic_DNA"/>
</dbReference>
<feature type="transmembrane region" description="Helical" evidence="1">
    <location>
        <begin position="102"/>
        <end position="120"/>
    </location>
</feature>
<reference evidence="2 3" key="1">
    <citation type="journal article" date="2019" name="Int. J. Syst. Evol. Microbiol.">
        <title>The Global Catalogue of Microorganisms (GCM) 10K type strain sequencing project: providing services to taxonomists for standard genome sequencing and annotation.</title>
        <authorList>
            <consortium name="The Broad Institute Genomics Platform"/>
            <consortium name="The Broad Institute Genome Sequencing Center for Infectious Disease"/>
            <person name="Wu L."/>
            <person name="Ma J."/>
        </authorList>
    </citation>
    <scope>NUCLEOTIDE SEQUENCE [LARGE SCALE GENOMIC DNA]</scope>
    <source>
        <strain evidence="2 3">JCM 10303</strain>
    </source>
</reference>
<sequence length="233" mass="23660">MIEALLLRWVLTALFAGTALWSLTRLAARGSGLADRVSSAAHLLMSALMAAMAWPWGMALPATPQIVLFGLAALWFAFLAGNRRRTDDHHGHGSPALAHLHHALMMAAMVWMVATMPLLMTGHSPDSGHGGHHHSLGASASGIAAAGPLPTGPTGPTGAVVAVSVLLGAAFVLAALPWTARALDIGRGALDAGTGAAGPTAAVPGRTRRAVALDSACHAAMSFGMGVMLLTAL</sequence>
<evidence type="ECO:0000256" key="1">
    <source>
        <dbReference type="SAM" id="Phobius"/>
    </source>
</evidence>
<name>A0ABN1CCZ3_SACER</name>
<protein>
    <submittedName>
        <fullName evidence="2">DUF5134 domain-containing protein</fullName>
    </submittedName>
</protein>
<dbReference type="Proteomes" id="UP001500729">
    <property type="component" value="Unassembled WGS sequence"/>
</dbReference>
<keyword evidence="1" id="KW-0812">Transmembrane</keyword>
<keyword evidence="3" id="KW-1185">Reference proteome</keyword>
<feature type="transmembrane region" description="Helical" evidence="1">
    <location>
        <begin position="158"/>
        <end position="178"/>
    </location>
</feature>
<gene>
    <name evidence="2" type="ORF">GCM10009533_13770</name>
</gene>
<organism evidence="2 3">
    <name type="scientific">Saccharopolyspora erythraea</name>
    <name type="common">Streptomyces erythraeus</name>
    <dbReference type="NCBI Taxonomy" id="1836"/>
    <lineage>
        <taxon>Bacteria</taxon>
        <taxon>Bacillati</taxon>
        <taxon>Actinomycetota</taxon>
        <taxon>Actinomycetes</taxon>
        <taxon>Pseudonocardiales</taxon>
        <taxon>Pseudonocardiaceae</taxon>
        <taxon>Saccharopolyspora</taxon>
    </lineage>
</organism>